<dbReference type="AlphaFoldDB" id="A0A7G9B2S5"/>
<organism evidence="3 4">
    <name type="scientific">Oscillibacter hominis</name>
    <dbReference type="NCBI Taxonomy" id="2763056"/>
    <lineage>
        <taxon>Bacteria</taxon>
        <taxon>Bacillati</taxon>
        <taxon>Bacillota</taxon>
        <taxon>Clostridia</taxon>
        <taxon>Eubacteriales</taxon>
        <taxon>Oscillospiraceae</taxon>
        <taxon>Oscillibacter</taxon>
    </lineage>
</organism>
<dbReference type="KEGG" id="ohi:H8790_10385"/>
<evidence type="ECO:0000313" key="3">
    <source>
        <dbReference type="EMBL" id="QNL43856.1"/>
    </source>
</evidence>
<dbReference type="SUPFAM" id="SSF103486">
    <property type="entry name" value="V-type ATP synthase subunit C"/>
    <property type="match status" value="1"/>
</dbReference>
<proteinExistence type="predicted"/>
<protein>
    <submittedName>
        <fullName evidence="3">V-type ATPase subunit</fullName>
    </submittedName>
</protein>
<keyword evidence="4" id="KW-1185">Reference proteome</keyword>
<name>A0A7G9B2S5_9FIRM</name>
<dbReference type="EMBL" id="CP060490">
    <property type="protein sequence ID" value="QNL43856.1"/>
    <property type="molecule type" value="Genomic_DNA"/>
</dbReference>
<sequence>MLTSFSSKAIMAKCKAMYGQHLTAQQYQELMHCTSVSAIASYLKEEPAYQQALASVRPDAIYRAQLERMLRKSRHAQYAGLMRYDFSASDSFYRCLMRTGEIEQILELIRLLNAGYPERFAKQYPVFLEHGASFSFEALAQVREFPQLLQVLERTPYAKALEPFQPEEAGQSIDYTGCETALYADYYRRLEQTVDQLFRGRVRSQLQELIETHVELINIRTIYRMKTFFPDAEPDRIRRLLLPSWRRISAAELEQFLSAPTAGEFRTALSGSRYSKYFGSDDLVDIDYRADRVEYHLARRFMHFASDAPTAFMAFMVLTQLELENIVTIIEAVRYGTPPEEIASMLIL</sequence>
<dbReference type="RefSeq" id="WP_187332447.1">
    <property type="nucleotide sequence ID" value="NZ_CP060490.1"/>
</dbReference>
<dbReference type="PANTHER" id="PTHR38682">
    <property type="entry name" value="V-TYPE ATP SYNTHASE SUBUNIT C"/>
    <property type="match status" value="1"/>
</dbReference>
<dbReference type="InterPro" id="IPR002843">
    <property type="entry name" value="ATPase_V0-cplx_csu/dsu"/>
</dbReference>
<dbReference type="Pfam" id="PF01992">
    <property type="entry name" value="vATP-synt_AC39"/>
    <property type="match status" value="1"/>
</dbReference>
<dbReference type="InterPro" id="IPR044911">
    <property type="entry name" value="V-type_ATPase_csu/dsu_dom_3"/>
</dbReference>
<dbReference type="Proteomes" id="UP000515960">
    <property type="component" value="Chromosome"/>
</dbReference>
<gene>
    <name evidence="3" type="ORF">H8790_10385</name>
</gene>
<keyword evidence="2" id="KW-0406">Ion transport</keyword>
<dbReference type="PANTHER" id="PTHR38682:SF1">
    <property type="entry name" value="V-TYPE ATP SYNTHASE SUBUNIT C"/>
    <property type="match status" value="1"/>
</dbReference>
<dbReference type="InterPro" id="IPR050873">
    <property type="entry name" value="V-ATPase_V0D/AC39_subunit"/>
</dbReference>
<evidence type="ECO:0000256" key="1">
    <source>
        <dbReference type="ARBA" id="ARBA00022448"/>
    </source>
</evidence>
<dbReference type="InterPro" id="IPR036079">
    <property type="entry name" value="ATPase_csu/dsu_sf"/>
</dbReference>
<keyword evidence="1" id="KW-0813">Transport</keyword>
<evidence type="ECO:0000313" key="4">
    <source>
        <dbReference type="Proteomes" id="UP000515960"/>
    </source>
</evidence>
<dbReference type="Gene3D" id="1.10.132.50">
    <property type="entry name" value="ATP synthase (C/AC39) subunit, domain 3"/>
    <property type="match status" value="3"/>
</dbReference>
<evidence type="ECO:0000256" key="2">
    <source>
        <dbReference type="ARBA" id="ARBA00023065"/>
    </source>
</evidence>
<reference evidence="3 4" key="1">
    <citation type="submission" date="2020-08" db="EMBL/GenBank/DDBJ databases">
        <authorList>
            <person name="Liu C."/>
            <person name="Sun Q."/>
        </authorList>
    </citation>
    <scope>NUCLEOTIDE SEQUENCE [LARGE SCALE GENOMIC DNA]</scope>
    <source>
        <strain evidence="3 4">NSJ-62</strain>
    </source>
</reference>
<accession>A0A7G9B2S5</accession>
<dbReference type="GO" id="GO:0046961">
    <property type="term" value="F:proton-transporting ATPase activity, rotational mechanism"/>
    <property type="evidence" value="ECO:0007669"/>
    <property type="project" value="InterPro"/>
</dbReference>